<feature type="compositionally biased region" description="Basic and acidic residues" evidence="1">
    <location>
        <begin position="58"/>
        <end position="74"/>
    </location>
</feature>
<feature type="compositionally biased region" description="Basic and acidic residues" evidence="1">
    <location>
        <begin position="425"/>
        <end position="437"/>
    </location>
</feature>
<keyword evidence="4" id="KW-1185">Reference proteome</keyword>
<feature type="compositionally biased region" description="Basic and acidic residues" evidence="1">
    <location>
        <begin position="455"/>
        <end position="474"/>
    </location>
</feature>
<evidence type="ECO:0000259" key="2">
    <source>
        <dbReference type="Pfam" id="PF24355"/>
    </source>
</evidence>
<protein>
    <recommendedName>
        <fullName evidence="2">DUF7514 domain-containing protein</fullName>
    </recommendedName>
</protein>
<feature type="compositionally biased region" description="Pro residues" evidence="1">
    <location>
        <begin position="409"/>
        <end position="424"/>
    </location>
</feature>
<sequence length="689" mass="75436">MRMAYDSYRDRDSRSSPPFNSDSPPYPTSYYDPADPRAYQQSGPYPPPPPPQSSYPPERPRSRGSPREYVEYDSQRQPQPIYDTINNAFDKSSAASHVDPAIIAQITEEVRRKVIESLPNLNATAPPPQHAHYRAQSHPAFGGPVPPREDVYTPPTPEPPPQDPGFYGADPERRRSPNENGMKTERSRPPPVERVQTDGEETTLEKIWQPLFDADGQPTVRLGQFLRGLAIHLIQDYEPKGSLVITPAKMLKFYEDVRLPEEIYPWNALFGKLNNPEISRIYRGLKCQHHLVQSNSTDVPCIPSLTPDGFQTWMTLMIQAHPDMEFQRLAKAVLDMPISNADDCKERFPKELSRRLFPKYENREAKQRCFAAISDSDPHVVKLPRIIDMPPPPPTAPIGSFERDRTPYASPPNPSMSAPPPSSHPPDHAPDLARDRDDEGDDDDESRSKPFGIPLERERKPYTAKEGTGKRYETADDGGPRAASDTTTSPSSYMTGSATSATTGASSSRYEASAGYQQHHRHHRTSSSNAPPQSAYAGPSSSSTKQAHNHPRRSASNAAANGGVRRPRSPTFNPYTRSEPVAVGEPPSGYYGGLGGPGGMGGAPLYEATSGPPDLERGDGAGGGRRVPASEVEAQMRAEWEARRYGGNGGGGEEEYLRRQSGVGVGGGGAGMYAGPGYGVGVPPPPPRY</sequence>
<organism evidence="3 4">
    <name type="scientific">Lineolata rhizophorae</name>
    <dbReference type="NCBI Taxonomy" id="578093"/>
    <lineage>
        <taxon>Eukaryota</taxon>
        <taxon>Fungi</taxon>
        <taxon>Dikarya</taxon>
        <taxon>Ascomycota</taxon>
        <taxon>Pezizomycotina</taxon>
        <taxon>Dothideomycetes</taxon>
        <taxon>Dothideomycetes incertae sedis</taxon>
        <taxon>Lineolatales</taxon>
        <taxon>Lineolataceae</taxon>
        <taxon>Lineolata</taxon>
    </lineage>
</organism>
<feature type="compositionally biased region" description="Polar residues" evidence="1">
    <location>
        <begin position="84"/>
        <end position="95"/>
    </location>
</feature>
<feature type="compositionally biased region" description="Polar residues" evidence="1">
    <location>
        <begin position="484"/>
        <end position="494"/>
    </location>
</feature>
<dbReference type="PANTHER" id="PTHR39611">
    <property type="entry name" value="HYDROXYPROLINE-RICH GLYCOPROTEIN DZ-HRGP-RELATED"/>
    <property type="match status" value="1"/>
</dbReference>
<feature type="compositionally biased region" description="Low complexity" evidence="1">
    <location>
        <begin position="15"/>
        <end position="33"/>
    </location>
</feature>
<feature type="compositionally biased region" description="Pro residues" evidence="1">
    <location>
        <begin position="154"/>
        <end position="163"/>
    </location>
</feature>
<feature type="region of interest" description="Disordered" evidence="1">
    <location>
        <begin position="120"/>
        <end position="200"/>
    </location>
</feature>
<feature type="domain" description="DUF7514" evidence="2">
    <location>
        <begin position="210"/>
        <end position="371"/>
    </location>
</feature>
<evidence type="ECO:0000313" key="4">
    <source>
        <dbReference type="Proteomes" id="UP000799766"/>
    </source>
</evidence>
<name>A0A6A6P8Q4_9PEZI</name>
<feature type="compositionally biased region" description="Gly residues" evidence="1">
    <location>
        <begin position="590"/>
        <end position="602"/>
    </location>
</feature>
<proteinExistence type="predicted"/>
<reference evidence="3" key="1">
    <citation type="journal article" date="2020" name="Stud. Mycol.">
        <title>101 Dothideomycetes genomes: a test case for predicting lifestyles and emergence of pathogens.</title>
        <authorList>
            <person name="Haridas S."/>
            <person name="Albert R."/>
            <person name="Binder M."/>
            <person name="Bloem J."/>
            <person name="Labutti K."/>
            <person name="Salamov A."/>
            <person name="Andreopoulos B."/>
            <person name="Baker S."/>
            <person name="Barry K."/>
            <person name="Bills G."/>
            <person name="Bluhm B."/>
            <person name="Cannon C."/>
            <person name="Castanera R."/>
            <person name="Culley D."/>
            <person name="Daum C."/>
            <person name="Ezra D."/>
            <person name="Gonzalez J."/>
            <person name="Henrissat B."/>
            <person name="Kuo A."/>
            <person name="Liang C."/>
            <person name="Lipzen A."/>
            <person name="Lutzoni F."/>
            <person name="Magnuson J."/>
            <person name="Mondo S."/>
            <person name="Nolan M."/>
            <person name="Ohm R."/>
            <person name="Pangilinan J."/>
            <person name="Park H.-J."/>
            <person name="Ramirez L."/>
            <person name="Alfaro M."/>
            <person name="Sun H."/>
            <person name="Tritt A."/>
            <person name="Yoshinaga Y."/>
            <person name="Zwiers L.-H."/>
            <person name="Turgeon B."/>
            <person name="Goodwin S."/>
            <person name="Spatafora J."/>
            <person name="Crous P."/>
            <person name="Grigoriev I."/>
        </authorList>
    </citation>
    <scope>NUCLEOTIDE SEQUENCE</scope>
    <source>
        <strain evidence="3">ATCC 16933</strain>
    </source>
</reference>
<dbReference type="PANTHER" id="PTHR39611:SF1">
    <property type="entry name" value="HYDROXYPROLINE-RICH GLYCOPROTEIN DZ-HRGP"/>
    <property type="match status" value="1"/>
</dbReference>
<dbReference type="EMBL" id="MU001673">
    <property type="protein sequence ID" value="KAF2460246.1"/>
    <property type="molecule type" value="Genomic_DNA"/>
</dbReference>
<feature type="compositionally biased region" description="Basic and acidic residues" evidence="1">
    <location>
        <begin position="170"/>
        <end position="188"/>
    </location>
</feature>
<dbReference type="Pfam" id="PF24355">
    <property type="entry name" value="DUF7514"/>
    <property type="match status" value="1"/>
</dbReference>
<feature type="compositionally biased region" description="Pro residues" evidence="1">
    <location>
        <begin position="44"/>
        <end position="54"/>
    </location>
</feature>
<feature type="compositionally biased region" description="Low complexity" evidence="1">
    <location>
        <begin position="495"/>
        <end position="508"/>
    </location>
</feature>
<accession>A0A6A6P8Q4</accession>
<feature type="region of interest" description="Disordered" evidence="1">
    <location>
        <begin position="383"/>
        <end position="631"/>
    </location>
</feature>
<feature type="region of interest" description="Disordered" evidence="1">
    <location>
        <begin position="1"/>
        <end position="96"/>
    </location>
</feature>
<dbReference type="AlphaFoldDB" id="A0A6A6P8Q4"/>
<gene>
    <name evidence="3" type="ORF">BDY21DRAFT_160045</name>
</gene>
<dbReference type="OrthoDB" id="5413703at2759"/>
<evidence type="ECO:0000313" key="3">
    <source>
        <dbReference type="EMBL" id="KAF2460246.1"/>
    </source>
</evidence>
<dbReference type="Proteomes" id="UP000799766">
    <property type="component" value="Unassembled WGS sequence"/>
</dbReference>
<evidence type="ECO:0000256" key="1">
    <source>
        <dbReference type="SAM" id="MobiDB-lite"/>
    </source>
</evidence>
<dbReference type="InterPro" id="IPR055936">
    <property type="entry name" value="DUF7514"/>
</dbReference>